<keyword evidence="2" id="KW-0472">Membrane</keyword>
<dbReference type="EMBL" id="JAUCMV010000001">
    <property type="protein sequence ID" value="KAK0428073.1"/>
    <property type="molecule type" value="Genomic_DNA"/>
</dbReference>
<feature type="domain" description="Major facilitator superfamily (MFS) profile" evidence="3">
    <location>
        <begin position="56"/>
        <end position="475"/>
    </location>
</feature>
<dbReference type="SUPFAM" id="SSF103473">
    <property type="entry name" value="MFS general substrate transporter"/>
    <property type="match status" value="1"/>
</dbReference>
<dbReference type="PROSITE" id="PS50850">
    <property type="entry name" value="MFS"/>
    <property type="match status" value="1"/>
</dbReference>
<feature type="transmembrane region" description="Helical" evidence="2">
    <location>
        <begin position="184"/>
        <end position="205"/>
    </location>
</feature>
<feature type="transmembrane region" description="Helical" evidence="2">
    <location>
        <begin position="449"/>
        <end position="470"/>
    </location>
</feature>
<dbReference type="Pfam" id="PF07690">
    <property type="entry name" value="MFS_1"/>
    <property type="match status" value="1"/>
</dbReference>
<feature type="transmembrane region" description="Helical" evidence="2">
    <location>
        <begin position="327"/>
        <end position="345"/>
    </location>
</feature>
<feature type="transmembrane region" description="Helical" evidence="2">
    <location>
        <begin position="44"/>
        <end position="67"/>
    </location>
</feature>
<feature type="transmembrane region" description="Helical" evidence="2">
    <location>
        <begin position="389"/>
        <end position="410"/>
    </location>
</feature>
<accession>A0AA39MBU3</accession>
<dbReference type="InterPro" id="IPR020846">
    <property type="entry name" value="MFS_dom"/>
</dbReference>
<dbReference type="InterPro" id="IPR036259">
    <property type="entry name" value="MFS_trans_sf"/>
</dbReference>
<dbReference type="PANTHER" id="PTHR45757">
    <property type="entry name" value="PROTEIN CBG23364-RELATED"/>
    <property type="match status" value="1"/>
</dbReference>
<protein>
    <recommendedName>
        <fullName evidence="3">Major facilitator superfamily (MFS) profile domain-containing protein</fullName>
    </recommendedName>
</protein>
<feature type="transmembrane region" description="Helical" evidence="2">
    <location>
        <begin position="98"/>
        <end position="118"/>
    </location>
</feature>
<comment type="caution">
    <text evidence="4">The sequence shown here is derived from an EMBL/GenBank/DDBJ whole genome shotgun (WGS) entry which is preliminary data.</text>
</comment>
<evidence type="ECO:0000256" key="1">
    <source>
        <dbReference type="ARBA" id="ARBA00004141"/>
    </source>
</evidence>
<feature type="transmembrane region" description="Helical" evidence="2">
    <location>
        <begin position="357"/>
        <end position="377"/>
    </location>
</feature>
<dbReference type="Gene3D" id="1.20.1250.20">
    <property type="entry name" value="MFS general substrate transporter like domains"/>
    <property type="match status" value="2"/>
</dbReference>
<dbReference type="GO" id="GO:0022857">
    <property type="term" value="F:transmembrane transporter activity"/>
    <property type="evidence" value="ECO:0007669"/>
    <property type="project" value="InterPro"/>
</dbReference>
<name>A0AA39MBU3_9BILA</name>
<feature type="transmembrane region" description="Helical" evidence="2">
    <location>
        <begin position="148"/>
        <end position="172"/>
    </location>
</feature>
<feature type="transmembrane region" description="Helical" evidence="2">
    <location>
        <begin position="417"/>
        <end position="437"/>
    </location>
</feature>
<feature type="transmembrane region" description="Helical" evidence="2">
    <location>
        <begin position="217"/>
        <end position="237"/>
    </location>
</feature>
<dbReference type="GO" id="GO:0016020">
    <property type="term" value="C:membrane"/>
    <property type="evidence" value="ECO:0007669"/>
    <property type="project" value="UniProtKB-SubCell"/>
</dbReference>
<evidence type="ECO:0000259" key="3">
    <source>
        <dbReference type="PROSITE" id="PS50850"/>
    </source>
</evidence>
<dbReference type="Proteomes" id="UP001175271">
    <property type="component" value="Unassembled WGS sequence"/>
</dbReference>
<keyword evidence="2" id="KW-0812">Transmembrane</keyword>
<proteinExistence type="predicted"/>
<dbReference type="PANTHER" id="PTHR45757:SF11">
    <property type="entry name" value="MAJOR FACILITATOR SUPERFAMILY (MFS) PROFILE DOMAIN-CONTAINING PROTEIN"/>
    <property type="match status" value="1"/>
</dbReference>
<feature type="transmembrane region" description="Helical" evidence="2">
    <location>
        <begin position="125"/>
        <end position="142"/>
    </location>
</feature>
<dbReference type="AlphaFoldDB" id="A0AA39MBU3"/>
<comment type="subcellular location">
    <subcellularLocation>
        <location evidence="1">Membrane</location>
        <topology evidence="1">Multi-pass membrane protein</topology>
    </subcellularLocation>
</comment>
<reference evidence="4" key="1">
    <citation type="submission" date="2023-06" db="EMBL/GenBank/DDBJ databases">
        <title>Genomic analysis of the entomopathogenic nematode Steinernema hermaphroditum.</title>
        <authorList>
            <person name="Schwarz E.M."/>
            <person name="Heppert J.K."/>
            <person name="Baniya A."/>
            <person name="Schwartz H.T."/>
            <person name="Tan C.-H."/>
            <person name="Antoshechkin I."/>
            <person name="Sternberg P.W."/>
            <person name="Goodrich-Blair H."/>
            <person name="Dillman A.R."/>
        </authorList>
    </citation>
    <scope>NUCLEOTIDE SEQUENCE</scope>
    <source>
        <strain evidence="4">PS9179</strain>
        <tissue evidence="4">Whole animal</tissue>
    </source>
</reference>
<feature type="transmembrane region" description="Helical" evidence="2">
    <location>
        <begin position="287"/>
        <end position="307"/>
    </location>
</feature>
<evidence type="ECO:0000313" key="4">
    <source>
        <dbReference type="EMBL" id="KAK0428073.1"/>
    </source>
</evidence>
<dbReference type="InterPro" id="IPR011701">
    <property type="entry name" value="MFS"/>
</dbReference>
<keyword evidence="2" id="KW-1133">Transmembrane helix</keyword>
<sequence length="498" mass="55183">MRLLKKVTAFVKAAKKTSRKVKKQCSFKNMDEAIMAGIIMASSFLRYSILTIALLTMTMVIANTVLFNFTVICMKPEQRGDPVELNETRYYSSNEEGWIISMTSFGNIIGTLPAIYITDHFGLRLSYTMFGLISGISTMFYPMAAADIYFVMLVRLAQGFGMACAFLTLGIVPMEYGGEKGKRFFVTVLTCSYQLGPFSTMPISAAFCESTVGWSGVYYLFGIVTIVLFVLFGVVYGDWTEEKELTSSTTTVPLKIEDGSQSKDGDKPVQSKEIVPYRSIFTTPSTWGILTSGFGDSLGYFVFYLYGPIYLHKVLDFEVEQTGVFAAVPYVVSMGTKLLGVMFLYSKSFMTEKWRIMILTVSSQAAMSINFVILTLLSADMRMWAEVIYISQVALSGLHFVGMITAAQIVSHKYTHIISSAIAAQESAIGLLFPPIVSMMAPNHKASEWAMVFYYIVGVLVLTNISFVVLTKIKPAVWAGEDQGEESAEVGEKPVRKV</sequence>
<gene>
    <name evidence="4" type="ORF">QR680_010585</name>
</gene>
<organism evidence="4 5">
    <name type="scientific">Steinernema hermaphroditum</name>
    <dbReference type="NCBI Taxonomy" id="289476"/>
    <lineage>
        <taxon>Eukaryota</taxon>
        <taxon>Metazoa</taxon>
        <taxon>Ecdysozoa</taxon>
        <taxon>Nematoda</taxon>
        <taxon>Chromadorea</taxon>
        <taxon>Rhabditida</taxon>
        <taxon>Tylenchina</taxon>
        <taxon>Panagrolaimomorpha</taxon>
        <taxon>Strongyloidoidea</taxon>
        <taxon>Steinernematidae</taxon>
        <taxon>Steinernema</taxon>
    </lineage>
</organism>
<evidence type="ECO:0000313" key="5">
    <source>
        <dbReference type="Proteomes" id="UP001175271"/>
    </source>
</evidence>
<keyword evidence="5" id="KW-1185">Reference proteome</keyword>
<evidence type="ECO:0000256" key="2">
    <source>
        <dbReference type="SAM" id="Phobius"/>
    </source>
</evidence>